<dbReference type="Proteomes" id="UP000476338">
    <property type="component" value="Unassembled WGS sequence"/>
</dbReference>
<keyword evidence="2 3" id="KW-0690">Ribosome biogenesis</keyword>
<dbReference type="InterPro" id="IPR003728">
    <property type="entry name" value="Ribosome_maturation_RimP"/>
</dbReference>
<name>A0A6L5WFJ8_9BACT</name>
<comment type="function">
    <text evidence="3">Required for maturation of 30S ribosomal subunits.</text>
</comment>
<dbReference type="InterPro" id="IPR028989">
    <property type="entry name" value="RimP_N"/>
</dbReference>
<evidence type="ECO:0000256" key="1">
    <source>
        <dbReference type="ARBA" id="ARBA00022490"/>
    </source>
</evidence>
<sequence>MVDLEALVKECGLNLYDTEVVNENGRAIFRVYITKDGGVNLDDCEKVSRILSPIFDVEPPLNGDYNLEVSSPGLERVLSKKEHFLKSIGENLKVKTINKENFEGKILSFIDEILTIKNQNQTLQINFNEIKKAKTYIKW</sequence>
<dbReference type="InterPro" id="IPR036847">
    <property type="entry name" value="RimP_C_sf"/>
</dbReference>
<dbReference type="Pfam" id="PF17384">
    <property type="entry name" value="DUF150_C"/>
    <property type="match status" value="1"/>
</dbReference>
<reference evidence="6 7" key="1">
    <citation type="submission" date="2019-09" db="EMBL/GenBank/DDBJ databases">
        <authorList>
            <person name="Silva M."/>
            <person name="Pereira G."/>
            <person name="Lopes-Da-Costa L."/>
            <person name="Silva E."/>
        </authorList>
    </citation>
    <scope>NUCLEOTIDE SEQUENCE [LARGE SCALE GENOMIC DNA]</scope>
    <source>
        <strain evidence="6 7">FMV-PI01</strain>
    </source>
</reference>
<dbReference type="Gene3D" id="2.30.30.180">
    <property type="entry name" value="Ribosome maturation factor RimP, C-terminal domain"/>
    <property type="match status" value="1"/>
</dbReference>
<comment type="caution">
    <text evidence="6">The sequence shown here is derived from an EMBL/GenBank/DDBJ whole genome shotgun (WGS) entry which is preliminary data.</text>
</comment>
<dbReference type="SUPFAM" id="SSF74942">
    <property type="entry name" value="YhbC-like, C-terminal domain"/>
    <property type="match status" value="1"/>
</dbReference>
<dbReference type="FunFam" id="3.30.300.70:FF:000001">
    <property type="entry name" value="Ribosome maturation factor RimP"/>
    <property type="match status" value="1"/>
</dbReference>
<gene>
    <name evidence="3 6" type="primary">rimP</name>
    <name evidence="6" type="ORF">F1B92_01240</name>
</gene>
<dbReference type="GO" id="GO:0005829">
    <property type="term" value="C:cytosol"/>
    <property type="evidence" value="ECO:0007669"/>
    <property type="project" value="TreeGrafter"/>
</dbReference>
<dbReference type="Pfam" id="PF02576">
    <property type="entry name" value="RimP_N"/>
    <property type="match status" value="1"/>
</dbReference>
<comment type="similarity">
    <text evidence="3">Belongs to the RimP family.</text>
</comment>
<dbReference type="NCBIfam" id="NF011232">
    <property type="entry name" value="PRK14639.1"/>
    <property type="match status" value="1"/>
</dbReference>
<dbReference type="EMBL" id="VWSJ01000002">
    <property type="protein sequence ID" value="MSN95830.1"/>
    <property type="molecule type" value="Genomic_DNA"/>
</dbReference>
<evidence type="ECO:0000256" key="3">
    <source>
        <dbReference type="HAMAP-Rule" id="MF_01077"/>
    </source>
</evidence>
<evidence type="ECO:0000259" key="5">
    <source>
        <dbReference type="Pfam" id="PF17384"/>
    </source>
</evidence>
<dbReference type="HAMAP" id="MF_01077">
    <property type="entry name" value="RimP"/>
    <property type="match status" value="1"/>
</dbReference>
<keyword evidence="7" id="KW-1185">Reference proteome</keyword>
<dbReference type="AlphaFoldDB" id="A0A6L5WFJ8"/>
<reference evidence="6 7" key="2">
    <citation type="submission" date="2020-03" db="EMBL/GenBank/DDBJ databases">
        <title>Campylobacter portucalensis sp. nov., a new species of Campylobacter isolated from the reproductive tract of bulls.</title>
        <authorList>
            <person name="Silva M.F."/>
            <person name="Pereira G."/>
            <person name="Carneiro C."/>
            <person name="Hemphill A."/>
            <person name="Mateus L."/>
            <person name="Lopes-Da-Costa L."/>
            <person name="Silva E."/>
        </authorList>
    </citation>
    <scope>NUCLEOTIDE SEQUENCE [LARGE SCALE GENOMIC DNA]</scope>
    <source>
        <strain evidence="6 7">FMV-PI01</strain>
    </source>
</reference>
<comment type="subcellular location">
    <subcellularLocation>
        <location evidence="3">Cytoplasm</location>
    </subcellularLocation>
</comment>
<dbReference type="CDD" id="cd01734">
    <property type="entry name" value="YlxS_C"/>
    <property type="match status" value="1"/>
</dbReference>
<dbReference type="SUPFAM" id="SSF75420">
    <property type="entry name" value="YhbC-like, N-terminal domain"/>
    <property type="match status" value="1"/>
</dbReference>
<proteinExistence type="inferred from homology"/>
<keyword evidence="1 3" id="KW-0963">Cytoplasm</keyword>
<evidence type="ECO:0000256" key="2">
    <source>
        <dbReference type="ARBA" id="ARBA00022517"/>
    </source>
</evidence>
<dbReference type="InterPro" id="IPR028998">
    <property type="entry name" value="RimP_C"/>
</dbReference>
<dbReference type="GO" id="GO:0006412">
    <property type="term" value="P:translation"/>
    <property type="evidence" value="ECO:0007669"/>
    <property type="project" value="TreeGrafter"/>
</dbReference>
<dbReference type="InterPro" id="IPR035956">
    <property type="entry name" value="RimP_N_sf"/>
</dbReference>
<dbReference type="GO" id="GO:0000028">
    <property type="term" value="P:ribosomal small subunit assembly"/>
    <property type="evidence" value="ECO:0007669"/>
    <property type="project" value="TreeGrafter"/>
</dbReference>
<protein>
    <recommendedName>
        <fullName evidence="3">Ribosome maturation factor RimP</fullName>
    </recommendedName>
</protein>
<dbReference type="PANTHER" id="PTHR33867:SF1">
    <property type="entry name" value="RIBOSOME MATURATION FACTOR RIMP"/>
    <property type="match status" value="1"/>
</dbReference>
<dbReference type="PANTHER" id="PTHR33867">
    <property type="entry name" value="RIBOSOME MATURATION FACTOR RIMP"/>
    <property type="match status" value="1"/>
</dbReference>
<dbReference type="RefSeq" id="WP_154570101.1">
    <property type="nucleotide sequence ID" value="NZ_VWSJ01000002.1"/>
</dbReference>
<feature type="domain" description="Ribosome maturation factor RimP N-terminal" evidence="4">
    <location>
        <begin position="4"/>
        <end position="75"/>
    </location>
</feature>
<evidence type="ECO:0000313" key="6">
    <source>
        <dbReference type="EMBL" id="MSN95830.1"/>
    </source>
</evidence>
<evidence type="ECO:0000259" key="4">
    <source>
        <dbReference type="Pfam" id="PF02576"/>
    </source>
</evidence>
<dbReference type="Gene3D" id="3.30.300.70">
    <property type="entry name" value="RimP-like superfamily, N-terminal"/>
    <property type="match status" value="1"/>
</dbReference>
<organism evidence="6 7">
    <name type="scientific">Campylobacter portucalensis</name>
    <dbReference type="NCBI Taxonomy" id="2608384"/>
    <lineage>
        <taxon>Bacteria</taxon>
        <taxon>Pseudomonadati</taxon>
        <taxon>Campylobacterota</taxon>
        <taxon>Epsilonproteobacteria</taxon>
        <taxon>Campylobacterales</taxon>
        <taxon>Campylobacteraceae</taxon>
        <taxon>Campylobacter</taxon>
    </lineage>
</organism>
<feature type="domain" description="Ribosome maturation factor RimP C-terminal" evidence="5">
    <location>
        <begin position="78"/>
        <end position="139"/>
    </location>
</feature>
<evidence type="ECO:0000313" key="7">
    <source>
        <dbReference type="Proteomes" id="UP000476338"/>
    </source>
</evidence>
<accession>A0A6L5WFJ8</accession>